<comment type="caution">
    <text evidence="3">The sequence shown here is derived from an EMBL/GenBank/DDBJ whole genome shotgun (WGS) entry which is preliminary data.</text>
</comment>
<protein>
    <submittedName>
        <fullName evidence="3">Long chain acyl-CoA synthetase/AMP-acid ligase II</fullName>
    </submittedName>
</protein>
<organism evidence="3 4">
    <name type="scientific">Planoprotostelium fungivorum</name>
    <dbReference type="NCBI Taxonomy" id="1890364"/>
    <lineage>
        <taxon>Eukaryota</taxon>
        <taxon>Amoebozoa</taxon>
        <taxon>Evosea</taxon>
        <taxon>Variosea</taxon>
        <taxon>Cavosteliida</taxon>
        <taxon>Cavosteliaceae</taxon>
        <taxon>Planoprotostelium</taxon>
    </lineage>
</organism>
<dbReference type="STRING" id="1890364.A0A2P6N595"/>
<keyword evidence="4" id="KW-1185">Reference proteome</keyword>
<dbReference type="EMBL" id="MDYQ01000196">
    <property type="protein sequence ID" value="PRP79129.1"/>
    <property type="molecule type" value="Genomic_DNA"/>
</dbReference>
<feature type="domain" description="AMP-dependent synthetase/ligase" evidence="1">
    <location>
        <begin position="100"/>
        <end position="488"/>
    </location>
</feature>
<dbReference type="Gene3D" id="3.40.50.12780">
    <property type="entry name" value="N-terminal domain of ligase-like"/>
    <property type="match status" value="1"/>
</dbReference>
<dbReference type="SUPFAM" id="SSF56801">
    <property type="entry name" value="Acetyl-CoA synthetase-like"/>
    <property type="match status" value="1"/>
</dbReference>
<sequence length="632" mass="69760">MVAAVCKRHLADEVTFRTGRYSCDIFTCQLDHWVFGPSRRIAEKRKAAHNSTFTISLSYRSQPQTTTPEMTALSPDALFKQCSSNLQRYDQWVNQSDANERVWLNYYGKTISYGESNVYTDKIAAHFAQHGVKKGDRVALFLQNVPEFLLSIIAAWKLGAIIVSVSPMYKERELTHIINDSGSKILITFEGAFADIALNAWKDCPTLQHLIVTHPADLLPADRSDFPELELLLKQFSRKPVGQVPSGKSAATYASILASSPKSVPPRVPLSLDDAAFLTYTSGTTGPAKGAINSHGNVVYQGHVSEVFWQMNRDSGIITFAPLFHITGLVSLGCCSIYLGCPLILNLQFHPSLIGRLVQKFKPYFGAGAITIFTALLNDKVALKCDFSSLTRCVSGGAPISVTIVEQFKKSFGIQIYTAYGMTETTAPSHFAPLGSAPPFNSEYNAISCGKSLPHSKCLVVDEDGKELPDGQIGELVTFGPQVVKGYWKNEAETKKAFTADGGIRTGDVGVRDKEGWYYIVDRKKDMIIASGFKIWPREVEDVIMTHPSVRETAVVGVPDEYRGETVKAYVSLKPNATLTPTELIEHCKKQMAAYKVVEIVQEVPKNLAGKILRREVRQMAVEESKKVKAKL</sequence>
<dbReference type="OrthoDB" id="10253869at2759"/>
<dbReference type="GO" id="GO:0016878">
    <property type="term" value="F:acid-thiol ligase activity"/>
    <property type="evidence" value="ECO:0007669"/>
    <property type="project" value="UniProtKB-ARBA"/>
</dbReference>
<dbReference type="InterPro" id="IPR050237">
    <property type="entry name" value="ATP-dep_AMP-bd_enzyme"/>
</dbReference>
<dbReference type="Gene3D" id="3.30.300.30">
    <property type="match status" value="1"/>
</dbReference>
<reference evidence="3 4" key="1">
    <citation type="journal article" date="2018" name="Genome Biol. Evol.">
        <title>Multiple Roots of Fruiting Body Formation in Amoebozoa.</title>
        <authorList>
            <person name="Hillmann F."/>
            <person name="Forbes G."/>
            <person name="Novohradska S."/>
            <person name="Ferling I."/>
            <person name="Riege K."/>
            <person name="Groth M."/>
            <person name="Westermann M."/>
            <person name="Marz M."/>
            <person name="Spaller T."/>
            <person name="Winckler T."/>
            <person name="Schaap P."/>
            <person name="Glockner G."/>
        </authorList>
    </citation>
    <scope>NUCLEOTIDE SEQUENCE [LARGE SCALE GENOMIC DNA]</scope>
    <source>
        <strain evidence="3 4">Jena</strain>
    </source>
</reference>
<dbReference type="PROSITE" id="PS00455">
    <property type="entry name" value="AMP_BINDING"/>
    <property type="match status" value="1"/>
</dbReference>
<dbReference type="AlphaFoldDB" id="A0A2P6N595"/>
<dbReference type="Pfam" id="PF13193">
    <property type="entry name" value="AMP-binding_C"/>
    <property type="match status" value="1"/>
</dbReference>
<dbReference type="InterPro" id="IPR020845">
    <property type="entry name" value="AMP-binding_CS"/>
</dbReference>
<dbReference type="InterPro" id="IPR045851">
    <property type="entry name" value="AMP-bd_C_sf"/>
</dbReference>
<dbReference type="InterPro" id="IPR000873">
    <property type="entry name" value="AMP-dep_synth/lig_dom"/>
</dbReference>
<evidence type="ECO:0000313" key="4">
    <source>
        <dbReference type="Proteomes" id="UP000241769"/>
    </source>
</evidence>
<dbReference type="InterPro" id="IPR042099">
    <property type="entry name" value="ANL_N_sf"/>
</dbReference>
<evidence type="ECO:0000259" key="1">
    <source>
        <dbReference type="Pfam" id="PF00501"/>
    </source>
</evidence>
<gene>
    <name evidence="3" type="ORF">PROFUN_11685</name>
</gene>
<dbReference type="Pfam" id="PF00501">
    <property type="entry name" value="AMP-binding"/>
    <property type="match status" value="1"/>
</dbReference>
<dbReference type="InterPro" id="IPR025110">
    <property type="entry name" value="AMP-bd_C"/>
</dbReference>
<dbReference type="PANTHER" id="PTHR43767">
    <property type="entry name" value="LONG-CHAIN-FATTY-ACID--COA LIGASE"/>
    <property type="match status" value="1"/>
</dbReference>
<feature type="domain" description="AMP-binding enzyme C-terminal" evidence="2">
    <location>
        <begin position="539"/>
        <end position="611"/>
    </location>
</feature>
<evidence type="ECO:0000313" key="3">
    <source>
        <dbReference type="EMBL" id="PRP79129.1"/>
    </source>
</evidence>
<accession>A0A2P6N595</accession>
<dbReference type="InParanoid" id="A0A2P6N595"/>
<name>A0A2P6N595_9EUKA</name>
<keyword evidence="3" id="KW-0436">Ligase</keyword>
<dbReference type="FunCoup" id="A0A2P6N595">
    <property type="interactions" value="98"/>
</dbReference>
<proteinExistence type="predicted"/>
<dbReference type="PANTHER" id="PTHR43767:SF1">
    <property type="entry name" value="NONRIBOSOMAL PEPTIDE SYNTHASE PES1 (EUROFUNG)-RELATED"/>
    <property type="match status" value="1"/>
</dbReference>
<dbReference type="Proteomes" id="UP000241769">
    <property type="component" value="Unassembled WGS sequence"/>
</dbReference>
<evidence type="ECO:0000259" key="2">
    <source>
        <dbReference type="Pfam" id="PF13193"/>
    </source>
</evidence>